<dbReference type="GO" id="GO:0004177">
    <property type="term" value="F:aminopeptidase activity"/>
    <property type="evidence" value="ECO:0007669"/>
    <property type="project" value="UniProtKB-KW"/>
</dbReference>
<dbReference type="STRING" id="109895.A0A507DUR8"/>
<evidence type="ECO:0000256" key="8">
    <source>
        <dbReference type="ARBA" id="ARBA00043962"/>
    </source>
</evidence>
<evidence type="ECO:0000256" key="6">
    <source>
        <dbReference type="ARBA" id="ARBA00022801"/>
    </source>
</evidence>
<keyword evidence="7 9" id="KW-0862">Zinc</keyword>
<feature type="domain" description="Peptidase M28" evidence="10">
    <location>
        <begin position="163"/>
        <end position="367"/>
    </location>
</feature>
<dbReference type="Gene3D" id="3.40.630.10">
    <property type="entry name" value="Zn peptidases"/>
    <property type="match status" value="1"/>
</dbReference>
<dbReference type="PANTHER" id="PTHR12147">
    <property type="entry name" value="METALLOPEPTIDASE M28 FAMILY MEMBER"/>
    <property type="match status" value="1"/>
</dbReference>
<evidence type="ECO:0000256" key="5">
    <source>
        <dbReference type="ARBA" id="ARBA00022729"/>
    </source>
</evidence>
<dbReference type="SUPFAM" id="SSF53187">
    <property type="entry name" value="Zn-dependent exopeptidases"/>
    <property type="match status" value="1"/>
</dbReference>
<feature type="chain" id="PRO_5021514515" description="Peptide hydrolase" evidence="9">
    <location>
        <begin position="21"/>
        <end position="377"/>
    </location>
</feature>
<evidence type="ECO:0000256" key="2">
    <source>
        <dbReference type="ARBA" id="ARBA00022438"/>
    </source>
</evidence>
<evidence type="ECO:0000313" key="11">
    <source>
        <dbReference type="EMBL" id="TPX55296.1"/>
    </source>
</evidence>
<gene>
    <name evidence="11" type="ORF">PhCBS80983_g05437</name>
</gene>
<reference evidence="11 12" key="1">
    <citation type="journal article" date="2019" name="Sci. Rep.">
        <title>Comparative genomics of chytrid fungi reveal insights into the obligate biotrophic and pathogenic lifestyle of Synchytrium endobioticum.</title>
        <authorList>
            <person name="van de Vossenberg B.T.L.H."/>
            <person name="Warris S."/>
            <person name="Nguyen H.D.T."/>
            <person name="van Gent-Pelzer M.P.E."/>
            <person name="Joly D.L."/>
            <person name="van de Geest H.C."/>
            <person name="Bonants P.J.M."/>
            <person name="Smith D.S."/>
            <person name="Levesque C.A."/>
            <person name="van der Lee T.A.J."/>
        </authorList>
    </citation>
    <scope>NUCLEOTIDE SEQUENCE [LARGE SCALE GENOMIC DNA]</scope>
    <source>
        <strain evidence="11 12">CBS 809.83</strain>
    </source>
</reference>
<comment type="similarity">
    <text evidence="8">Belongs to the peptidase M28 family. M28E subfamily.</text>
</comment>
<proteinExistence type="inferred from homology"/>
<keyword evidence="4 9" id="KW-0479">Metal-binding</keyword>
<organism evidence="11 12">
    <name type="scientific">Powellomyces hirtus</name>
    <dbReference type="NCBI Taxonomy" id="109895"/>
    <lineage>
        <taxon>Eukaryota</taxon>
        <taxon>Fungi</taxon>
        <taxon>Fungi incertae sedis</taxon>
        <taxon>Chytridiomycota</taxon>
        <taxon>Chytridiomycota incertae sedis</taxon>
        <taxon>Chytridiomycetes</taxon>
        <taxon>Spizellomycetales</taxon>
        <taxon>Powellomycetaceae</taxon>
        <taxon>Powellomyces</taxon>
    </lineage>
</organism>
<dbReference type="AlphaFoldDB" id="A0A507DUR8"/>
<dbReference type="InterPro" id="IPR045175">
    <property type="entry name" value="M28_fam"/>
</dbReference>
<keyword evidence="6 9" id="KW-0378">Hydrolase</keyword>
<keyword evidence="5 9" id="KW-0732">Signal</keyword>
<sequence length="377" mass="40501">MRVTSIIASMAAMCFWSATAMPVDQQLALKEAGKRLIALSDTDRQWMTDDEVLGLIRADTSFIDVTDGEVTAPKSLMRAAALPATPTQQTLVKSLIAGISEAQMKSFLTKFTGYNNRYYKSSTGKAAALWLADQARALATEANAKGLNVTVSTFSHTWGQSSVIARINPSSGNGTTKPEVVVLGAHLDSINSRNPMSGRAPGADDDGSGSVTIFEAYRLLLANGVAPVRPIEFQWYAGEEAGLLGSGKIVADFVARKVPVYGMLQMDMTAYTPPNKPAIVGIATDFTDPTLSKFVQALNTAYCTTRWANVKCGYGCSDHASWNKAGFPAAFSFESSFSDSNPDIHSDRDTLAKVNYKHMTEFVKLATSFAVELGLSK</sequence>
<dbReference type="Pfam" id="PF04389">
    <property type="entry name" value="Peptidase_M28"/>
    <property type="match status" value="1"/>
</dbReference>
<feature type="signal peptide" evidence="9">
    <location>
        <begin position="1"/>
        <end position="20"/>
    </location>
</feature>
<dbReference type="PANTHER" id="PTHR12147:SF56">
    <property type="entry name" value="AMINOPEPTIDASE YDR415C-RELATED"/>
    <property type="match status" value="1"/>
</dbReference>
<evidence type="ECO:0000313" key="12">
    <source>
        <dbReference type="Proteomes" id="UP000318582"/>
    </source>
</evidence>
<protein>
    <recommendedName>
        <fullName evidence="9">Peptide hydrolase</fullName>
        <ecNumber evidence="9">3.4.-.-</ecNumber>
    </recommendedName>
</protein>
<keyword evidence="3 9" id="KW-0645">Protease</keyword>
<evidence type="ECO:0000256" key="9">
    <source>
        <dbReference type="RuleBase" id="RU361240"/>
    </source>
</evidence>
<evidence type="ECO:0000259" key="10">
    <source>
        <dbReference type="Pfam" id="PF04389"/>
    </source>
</evidence>
<dbReference type="EC" id="3.4.-.-" evidence="9"/>
<dbReference type="GO" id="GO:0046872">
    <property type="term" value="F:metal ion binding"/>
    <property type="evidence" value="ECO:0007669"/>
    <property type="project" value="UniProtKB-KW"/>
</dbReference>
<comment type="cofactor">
    <cofactor evidence="1">
        <name>Zn(2+)</name>
        <dbReference type="ChEBI" id="CHEBI:29105"/>
    </cofactor>
</comment>
<keyword evidence="12" id="KW-1185">Reference proteome</keyword>
<evidence type="ECO:0000256" key="3">
    <source>
        <dbReference type="ARBA" id="ARBA00022670"/>
    </source>
</evidence>
<dbReference type="GO" id="GO:0006508">
    <property type="term" value="P:proteolysis"/>
    <property type="evidence" value="ECO:0007669"/>
    <property type="project" value="UniProtKB-KW"/>
</dbReference>
<dbReference type="GO" id="GO:0008235">
    <property type="term" value="F:metalloexopeptidase activity"/>
    <property type="evidence" value="ECO:0007669"/>
    <property type="project" value="InterPro"/>
</dbReference>
<evidence type="ECO:0000256" key="4">
    <source>
        <dbReference type="ARBA" id="ARBA00022723"/>
    </source>
</evidence>
<name>A0A507DUR8_9FUNG</name>
<accession>A0A507DUR8</accession>
<dbReference type="Proteomes" id="UP000318582">
    <property type="component" value="Unassembled WGS sequence"/>
</dbReference>
<comment type="caution">
    <text evidence="11">The sequence shown here is derived from an EMBL/GenBank/DDBJ whole genome shotgun (WGS) entry which is preliminary data.</text>
</comment>
<dbReference type="InterPro" id="IPR007484">
    <property type="entry name" value="Peptidase_M28"/>
</dbReference>
<evidence type="ECO:0000256" key="7">
    <source>
        <dbReference type="ARBA" id="ARBA00022833"/>
    </source>
</evidence>
<evidence type="ECO:0000256" key="1">
    <source>
        <dbReference type="ARBA" id="ARBA00001947"/>
    </source>
</evidence>
<keyword evidence="2" id="KW-0031">Aminopeptidase</keyword>
<dbReference type="EMBL" id="QEAQ01000116">
    <property type="protein sequence ID" value="TPX55296.1"/>
    <property type="molecule type" value="Genomic_DNA"/>
</dbReference>